<feature type="region of interest" description="Disordered" evidence="6">
    <location>
        <begin position="351"/>
        <end position="390"/>
    </location>
</feature>
<gene>
    <name evidence="7" type="ORF">HaLaN_01632</name>
</gene>
<dbReference type="GO" id="GO:0005856">
    <property type="term" value="C:cytoskeleton"/>
    <property type="evidence" value="ECO:0007669"/>
    <property type="project" value="UniProtKB-SubCell"/>
</dbReference>
<dbReference type="Pfam" id="PF07058">
    <property type="entry name" value="MAP70"/>
    <property type="match status" value="1"/>
</dbReference>
<evidence type="ECO:0000256" key="6">
    <source>
        <dbReference type="SAM" id="MobiDB-lite"/>
    </source>
</evidence>
<feature type="region of interest" description="Disordered" evidence="6">
    <location>
        <begin position="68"/>
        <end position="88"/>
    </location>
</feature>
<evidence type="ECO:0000256" key="3">
    <source>
        <dbReference type="ARBA" id="ARBA00022490"/>
    </source>
</evidence>
<sequence>MVNKELPARPSSGNPANGKSDLFESVLRLQDLLKQKEKLADDQAKEITVLRGNLSAAQRALVSKEAQASAAQERATNSQGDAASQSKELLQARSEKLKLGQQLKDQLRTISKLQEQVARSCEKNPGLAMQVAQLQSELRCAKADAEAAREESRAQTNLVRAKDKEMALRAKQVEAASALVIANGKLENQMLGVTKLLDEAKAENKVLAHVNRTREADIVKMTRDMAATGAALATCRSQFAESEAKLRAALDHITKLDAELGILRDEVTRTGAVAARVAASEVKDFKGEGTVSLSHHVEQIKYMSGENGRLKDKVAALEKEIAVSAQLKERYRSAAERMSISAIPSNAIKTTPGDITGALPAKGKEYPGLGYKRLRDQPPKAQQQQPAEAQ</sequence>
<proteinExistence type="inferred from homology"/>
<evidence type="ECO:0000313" key="8">
    <source>
        <dbReference type="Proteomes" id="UP000485058"/>
    </source>
</evidence>
<protein>
    <submittedName>
        <fullName evidence="7">Uncharacterized protein</fullName>
    </submittedName>
</protein>
<feature type="region of interest" description="Disordered" evidence="6">
    <location>
        <begin position="1"/>
        <end position="20"/>
    </location>
</feature>
<organism evidence="7 8">
    <name type="scientific">Haematococcus lacustris</name>
    <name type="common">Green alga</name>
    <name type="synonym">Haematococcus pluvialis</name>
    <dbReference type="NCBI Taxonomy" id="44745"/>
    <lineage>
        <taxon>Eukaryota</taxon>
        <taxon>Viridiplantae</taxon>
        <taxon>Chlorophyta</taxon>
        <taxon>core chlorophytes</taxon>
        <taxon>Chlorophyceae</taxon>
        <taxon>CS clade</taxon>
        <taxon>Chlamydomonadales</taxon>
        <taxon>Haematococcaceae</taxon>
        <taxon>Haematococcus</taxon>
    </lineage>
</organism>
<evidence type="ECO:0000256" key="4">
    <source>
        <dbReference type="ARBA" id="ARBA00023054"/>
    </source>
</evidence>
<keyword evidence="8" id="KW-1185">Reference proteome</keyword>
<dbReference type="EMBL" id="BLLF01000063">
    <property type="protein sequence ID" value="GFH06912.1"/>
    <property type="molecule type" value="Genomic_DNA"/>
</dbReference>
<dbReference type="GO" id="GO:0007010">
    <property type="term" value="P:cytoskeleton organization"/>
    <property type="evidence" value="ECO:0007669"/>
    <property type="project" value="InterPro"/>
</dbReference>
<dbReference type="Proteomes" id="UP000485058">
    <property type="component" value="Unassembled WGS sequence"/>
</dbReference>
<dbReference type="PANTHER" id="PTHR31246:SF32">
    <property type="entry name" value="MICROTUBULE-ASSOCIATED PROTEIN 70-1"/>
    <property type="match status" value="1"/>
</dbReference>
<feature type="compositionally biased region" description="Polar residues" evidence="6">
    <location>
        <begin position="74"/>
        <end position="88"/>
    </location>
</feature>
<reference evidence="7 8" key="1">
    <citation type="submission" date="2020-02" db="EMBL/GenBank/DDBJ databases">
        <title>Draft genome sequence of Haematococcus lacustris strain NIES-144.</title>
        <authorList>
            <person name="Morimoto D."/>
            <person name="Nakagawa S."/>
            <person name="Yoshida T."/>
            <person name="Sawayama S."/>
        </authorList>
    </citation>
    <scope>NUCLEOTIDE SEQUENCE [LARGE SCALE GENOMIC DNA]</scope>
    <source>
        <strain evidence="7 8">NIES-144</strain>
    </source>
</reference>
<comment type="caution">
    <text evidence="7">The sequence shown here is derived from an EMBL/GenBank/DDBJ whole genome shotgun (WGS) entry which is preliminary data.</text>
</comment>
<feature type="compositionally biased region" description="Low complexity" evidence="6">
    <location>
        <begin position="379"/>
        <end position="390"/>
    </location>
</feature>
<keyword evidence="3" id="KW-0963">Cytoplasm</keyword>
<dbReference type="InterPro" id="IPR009768">
    <property type="entry name" value="MAP70"/>
</dbReference>
<keyword evidence="4" id="KW-0175">Coiled coil</keyword>
<accession>A0A699YV63</accession>
<name>A0A699YV63_HAELA</name>
<comment type="similarity">
    <text evidence="2">Belongs to the MAP70 family.</text>
</comment>
<evidence type="ECO:0000256" key="5">
    <source>
        <dbReference type="ARBA" id="ARBA00023212"/>
    </source>
</evidence>
<evidence type="ECO:0000256" key="2">
    <source>
        <dbReference type="ARBA" id="ARBA00008825"/>
    </source>
</evidence>
<keyword evidence="5" id="KW-0206">Cytoskeleton</keyword>
<evidence type="ECO:0000313" key="7">
    <source>
        <dbReference type="EMBL" id="GFH06912.1"/>
    </source>
</evidence>
<evidence type="ECO:0000256" key="1">
    <source>
        <dbReference type="ARBA" id="ARBA00004245"/>
    </source>
</evidence>
<dbReference type="PANTHER" id="PTHR31246">
    <property type="entry name" value="MICROTUBULE-ASSOCIATED PROTEIN 70-2"/>
    <property type="match status" value="1"/>
</dbReference>
<comment type="subcellular location">
    <subcellularLocation>
        <location evidence="1">Cytoplasm</location>
        <location evidence="1">Cytoskeleton</location>
    </subcellularLocation>
</comment>
<dbReference type="AlphaFoldDB" id="A0A699YV63"/>
<dbReference type="GO" id="GO:0008017">
    <property type="term" value="F:microtubule binding"/>
    <property type="evidence" value="ECO:0007669"/>
    <property type="project" value="InterPro"/>
</dbReference>